<name>A0A6G0JT30_9STRA</name>
<evidence type="ECO:0008006" key="6">
    <source>
        <dbReference type="Google" id="ProtNLM"/>
    </source>
</evidence>
<gene>
    <name evidence="3" type="ORF">PF004_g29524</name>
    <name evidence="2" type="ORF">PF010_g27760</name>
</gene>
<comment type="caution">
    <text evidence="2">The sequence shown here is derived from an EMBL/GenBank/DDBJ whole genome shotgun (WGS) entry which is preliminary data.</text>
</comment>
<protein>
    <recommendedName>
        <fullName evidence="6">Secreted protein</fullName>
    </recommendedName>
</protein>
<evidence type="ECO:0000256" key="1">
    <source>
        <dbReference type="SAM" id="SignalP"/>
    </source>
</evidence>
<proteinExistence type="predicted"/>
<feature type="signal peptide" evidence="1">
    <location>
        <begin position="1"/>
        <end position="17"/>
    </location>
</feature>
<dbReference type="EMBL" id="QXGC01005421">
    <property type="protein sequence ID" value="KAE9165359.1"/>
    <property type="molecule type" value="Genomic_DNA"/>
</dbReference>
<feature type="chain" id="PRO_5036174016" description="Secreted protein" evidence="1">
    <location>
        <begin position="18"/>
        <end position="61"/>
    </location>
</feature>
<keyword evidence="1" id="KW-0732">Signal</keyword>
<dbReference type="Proteomes" id="UP000476176">
    <property type="component" value="Unassembled WGS sequence"/>
</dbReference>
<evidence type="ECO:0000313" key="3">
    <source>
        <dbReference type="EMBL" id="KAE9165359.1"/>
    </source>
</evidence>
<dbReference type="Proteomes" id="UP000488956">
    <property type="component" value="Unassembled WGS sequence"/>
</dbReference>
<sequence length="61" mass="7356">MLLSCLLLLSAMYCVFKHHIKLYTSTTLLRNLRNIAQLMLPDDKHRWGRFYELRIIPPIKR</sequence>
<accession>A0A6G0JT30</accession>
<evidence type="ECO:0000313" key="4">
    <source>
        <dbReference type="Proteomes" id="UP000476176"/>
    </source>
</evidence>
<evidence type="ECO:0000313" key="5">
    <source>
        <dbReference type="Proteomes" id="UP000488956"/>
    </source>
</evidence>
<dbReference type="EMBL" id="QXFX01003861">
    <property type="protein sequence ID" value="KAE9066699.1"/>
    <property type="molecule type" value="Genomic_DNA"/>
</dbReference>
<dbReference type="AlphaFoldDB" id="A0A6G0JT30"/>
<reference evidence="4 5" key="1">
    <citation type="submission" date="2018-09" db="EMBL/GenBank/DDBJ databases">
        <title>Genomic investigation of the strawberry pathogen Phytophthora fragariae indicates pathogenicity is determined by transcriptional variation in three key races.</title>
        <authorList>
            <person name="Adams T.M."/>
            <person name="Armitage A.D."/>
            <person name="Sobczyk M.K."/>
            <person name="Bates H.J."/>
            <person name="Dunwell J.M."/>
            <person name="Nellist C.F."/>
            <person name="Harrison R.J."/>
        </authorList>
    </citation>
    <scope>NUCLEOTIDE SEQUENCE [LARGE SCALE GENOMIC DNA]</scope>
    <source>
        <strain evidence="3 4">BC-23</strain>
        <strain evidence="2 5">ONT-3</strain>
    </source>
</reference>
<evidence type="ECO:0000313" key="2">
    <source>
        <dbReference type="EMBL" id="KAE9066699.1"/>
    </source>
</evidence>
<organism evidence="2 5">
    <name type="scientific">Phytophthora fragariae</name>
    <dbReference type="NCBI Taxonomy" id="53985"/>
    <lineage>
        <taxon>Eukaryota</taxon>
        <taxon>Sar</taxon>
        <taxon>Stramenopiles</taxon>
        <taxon>Oomycota</taxon>
        <taxon>Peronosporomycetes</taxon>
        <taxon>Peronosporales</taxon>
        <taxon>Peronosporaceae</taxon>
        <taxon>Phytophthora</taxon>
    </lineage>
</organism>